<name>A0A834SGW8_9FABA</name>
<dbReference type="Proteomes" id="UP000634136">
    <property type="component" value="Unassembled WGS sequence"/>
</dbReference>
<dbReference type="EMBL" id="JAAIUW010000013">
    <property type="protein sequence ID" value="KAF7804250.1"/>
    <property type="molecule type" value="Genomic_DNA"/>
</dbReference>
<evidence type="ECO:0000313" key="2">
    <source>
        <dbReference type="EMBL" id="KAF7804250.1"/>
    </source>
</evidence>
<keyword evidence="3" id="KW-1185">Reference proteome</keyword>
<organism evidence="2 3">
    <name type="scientific">Senna tora</name>
    <dbReference type="NCBI Taxonomy" id="362788"/>
    <lineage>
        <taxon>Eukaryota</taxon>
        <taxon>Viridiplantae</taxon>
        <taxon>Streptophyta</taxon>
        <taxon>Embryophyta</taxon>
        <taxon>Tracheophyta</taxon>
        <taxon>Spermatophyta</taxon>
        <taxon>Magnoliopsida</taxon>
        <taxon>eudicotyledons</taxon>
        <taxon>Gunneridae</taxon>
        <taxon>Pentapetalae</taxon>
        <taxon>rosids</taxon>
        <taxon>fabids</taxon>
        <taxon>Fabales</taxon>
        <taxon>Fabaceae</taxon>
        <taxon>Caesalpinioideae</taxon>
        <taxon>Cassia clade</taxon>
        <taxon>Senna</taxon>
    </lineage>
</organism>
<protein>
    <submittedName>
        <fullName evidence="2">Uncharacterized protein</fullName>
    </submittedName>
</protein>
<sequence length="55" mass="6138">MPNLVPLKAKSERSGNEPGQVNLEMNNKYERTAGHGGTITITRKQHLVGIRTTRH</sequence>
<accession>A0A834SGW8</accession>
<dbReference type="AlphaFoldDB" id="A0A834SGW8"/>
<evidence type="ECO:0000313" key="3">
    <source>
        <dbReference type="Proteomes" id="UP000634136"/>
    </source>
</evidence>
<comment type="caution">
    <text evidence="2">The sequence shown here is derived from an EMBL/GenBank/DDBJ whole genome shotgun (WGS) entry which is preliminary data.</text>
</comment>
<reference evidence="2" key="1">
    <citation type="submission" date="2020-09" db="EMBL/GenBank/DDBJ databases">
        <title>Genome-Enabled Discovery of Anthraquinone Biosynthesis in Senna tora.</title>
        <authorList>
            <person name="Kang S.-H."/>
            <person name="Pandey R.P."/>
            <person name="Lee C.-M."/>
            <person name="Sim J.-S."/>
            <person name="Jeong J.-T."/>
            <person name="Choi B.-S."/>
            <person name="Jung M."/>
            <person name="Ginzburg D."/>
            <person name="Zhao K."/>
            <person name="Won S.Y."/>
            <person name="Oh T.-J."/>
            <person name="Yu Y."/>
            <person name="Kim N.-H."/>
            <person name="Lee O.R."/>
            <person name="Lee T.-H."/>
            <person name="Bashyal P."/>
            <person name="Kim T.-S."/>
            <person name="Lee W.-H."/>
            <person name="Kawkins C."/>
            <person name="Kim C.-K."/>
            <person name="Kim J.S."/>
            <person name="Ahn B.O."/>
            <person name="Rhee S.Y."/>
            <person name="Sohng J.K."/>
        </authorList>
    </citation>
    <scope>NUCLEOTIDE SEQUENCE</scope>
    <source>
        <tissue evidence="2">Leaf</tissue>
    </source>
</reference>
<proteinExistence type="predicted"/>
<feature type="region of interest" description="Disordered" evidence="1">
    <location>
        <begin position="1"/>
        <end position="22"/>
    </location>
</feature>
<gene>
    <name evidence="2" type="ORF">G2W53_043361</name>
</gene>
<evidence type="ECO:0000256" key="1">
    <source>
        <dbReference type="SAM" id="MobiDB-lite"/>
    </source>
</evidence>